<dbReference type="Pfam" id="PF00037">
    <property type="entry name" value="Fer4"/>
    <property type="match status" value="1"/>
</dbReference>
<keyword evidence="2" id="KW-0479">Metal-binding</keyword>
<dbReference type="EMBL" id="BARW01034924">
    <property type="protein sequence ID" value="GAJ11620.1"/>
    <property type="molecule type" value="Genomic_DNA"/>
</dbReference>
<dbReference type="PROSITE" id="PS51656">
    <property type="entry name" value="4FE4S"/>
    <property type="match status" value="1"/>
</dbReference>
<dbReference type="Pfam" id="PF04060">
    <property type="entry name" value="FeS"/>
    <property type="match status" value="1"/>
</dbReference>
<keyword evidence="1" id="KW-0004">4Fe-4S</keyword>
<evidence type="ECO:0000256" key="4">
    <source>
        <dbReference type="ARBA" id="ARBA00023014"/>
    </source>
</evidence>
<dbReference type="InterPro" id="IPR017896">
    <property type="entry name" value="4Fe4S_Fe-S-bd"/>
</dbReference>
<evidence type="ECO:0000259" key="5">
    <source>
        <dbReference type="PROSITE" id="PS51379"/>
    </source>
</evidence>
<accession>X1VQP2</accession>
<evidence type="ECO:0000259" key="6">
    <source>
        <dbReference type="PROSITE" id="PS51656"/>
    </source>
</evidence>
<evidence type="ECO:0000256" key="3">
    <source>
        <dbReference type="ARBA" id="ARBA00023004"/>
    </source>
</evidence>
<gene>
    <name evidence="7" type="ORF">S12H4_54607</name>
</gene>
<dbReference type="Gene3D" id="1.10.15.40">
    <property type="entry name" value="Electron transport complex subunit B, putative Fe-S cluster"/>
    <property type="match status" value="1"/>
</dbReference>
<dbReference type="SUPFAM" id="SSF54862">
    <property type="entry name" value="4Fe-4S ferredoxins"/>
    <property type="match status" value="1"/>
</dbReference>
<dbReference type="InterPro" id="IPR051069">
    <property type="entry name" value="ACDS_complex_subunit"/>
</dbReference>
<evidence type="ECO:0000313" key="7">
    <source>
        <dbReference type="EMBL" id="GAJ11620.1"/>
    </source>
</evidence>
<dbReference type="GO" id="GO:0046872">
    <property type="term" value="F:metal ion binding"/>
    <property type="evidence" value="ECO:0007669"/>
    <property type="project" value="UniProtKB-KW"/>
</dbReference>
<name>X1VQP2_9ZZZZ</name>
<dbReference type="Gene3D" id="3.30.70.20">
    <property type="match status" value="1"/>
</dbReference>
<dbReference type="InterPro" id="IPR007202">
    <property type="entry name" value="4Fe-4S_dom"/>
</dbReference>
<keyword evidence="4" id="KW-0411">Iron-sulfur</keyword>
<keyword evidence="3" id="KW-0408">Iron</keyword>
<comment type="caution">
    <text evidence="7">The sequence shown here is derived from an EMBL/GenBank/DDBJ whole genome shotgun (WGS) entry which is preliminary data.</text>
</comment>
<dbReference type="AlphaFoldDB" id="X1VQP2"/>
<reference evidence="7" key="1">
    <citation type="journal article" date="2014" name="Front. Microbiol.">
        <title>High frequency of phylogenetically diverse reductive dehalogenase-homologous genes in deep subseafloor sedimentary metagenomes.</title>
        <authorList>
            <person name="Kawai M."/>
            <person name="Futagami T."/>
            <person name="Toyoda A."/>
            <person name="Takaki Y."/>
            <person name="Nishi S."/>
            <person name="Hori S."/>
            <person name="Arai W."/>
            <person name="Tsubouchi T."/>
            <person name="Morono Y."/>
            <person name="Uchiyama I."/>
            <person name="Ito T."/>
            <person name="Fujiyama A."/>
            <person name="Inagaki F."/>
            <person name="Takami H."/>
        </authorList>
    </citation>
    <scope>NUCLEOTIDE SEQUENCE</scope>
    <source>
        <strain evidence="7">Expedition CK06-06</strain>
    </source>
</reference>
<dbReference type="PROSITE" id="PS51379">
    <property type="entry name" value="4FE4S_FER_2"/>
    <property type="match status" value="1"/>
</dbReference>
<dbReference type="PANTHER" id="PTHR36214:SF3">
    <property type="entry name" value="ACETYL-COA DECARBONYLASE_SYNTHASE COMPLEX SUBUNIT GAMMA"/>
    <property type="match status" value="1"/>
</dbReference>
<feature type="domain" description="4Fe-4S" evidence="6">
    <location>
        <begin position="2"/>
        <end position="64"/>
    </location>
</feature>
<dbReference type="GO" id="GO:0051539">
    <property type="term" value="F:4 iron, 4 sulfur cluster binding"/>
    <property type="evidence" value="ECO:0007669"/>
    <property type="project" value="UniProtKB-KW"/>
</dbReference>
<proteinExistence type="predicted"/>
<sequence length="165" mass="18871">MDVRLIPLQNFMELYKLLPKTNCKICGTTCMAFSLDLIKGNVKIDDCPPLLEPKYKQKYDSLKELIGATEDKKRELRVEVDEKLCDGCGICVSACTVNARYCPPTLSGKTPDYPPHPYQIFQIINGKCELLNLEHCKRLEKDSTKKNCQICETYCPRKAIKIEYV</sequence>
<evidence type="ECO:0000256" key="1">
    <source>
        <dbReference type="ARBA" id="ARBA00022485"/>
    </source>
</evidence>
<evidence type="ECO:0000256" key="2">
    <source>
        <dbReference type="ARBA" id="ARBA00022723"/>
    </source>
</evidence>
<protein>
    <recommendedName>
        <fullName evidence="8">4Fe-4S ferredoxin-type domain-containing protein</fullName>
    </recommendedName>
</protein>
<organism evidence="7">
    <name type="scientific">marine sediment metagenome</name>
    <dbReference type="NCBI Taxonomy" id="412755"/>
    <lineage>
        <taxon>unclassified sequences</taxon>
        <taxon>metagenomes</taxon>
        <taxon>ecological metagenomes</taxon>
    </lineage>
</organism>
<evidence type="ECO:0008006" key="8">
    <source>
        <dbReference type="Google" id="ProtNLM"/>
    </source>
</evidence>
<dbReference type="PANTHER" id="PTHR36214">
    <property type="match status" value="1"/>
</dbReference>
<feature type="domain" description="4Fe-4S ferredoxin-type" evidence="5">
    <location>
        <begin position="76"/>
        <end position="105"/>
    </location>
</feature>